<feature type="transmembrane region" description="Helical" evidence="1">
    <location>
        <begin position="95"/>
        <end position="114"/>
    </location>
</feature>
<comment type="caution">
    <text evidence="3">The sequence shown here is derived from an EMBL/GenBank/DDBJ whole genome shotgun (WGS) entry which is preliminary data.</text>
</comment>
<feature type="transmembrane region" description="Helical" evidence="1">
    <location>
        <begin position="126"/>
        <end position="144"/>
    </location>
</feature>
<dbReference type="OrthoDB" id="9779080at2"/>
<gene>
    <name evidence="3" type="ORF">GTO91_14015</name>
</gene>
<keyword evidence="1" id="KW-0812">Transmembrane</keyword>
<organism evidence="3 4">
    <name type="scientific">Heliomicrobium undosum</name>
    <dbReference type="NCBI Taxonomy" id="121734"/>
    <lineage>
        <taxon>Bacteria</taxon>
        <taxon>Bacillati</taxon>
        <taxon>Bacillota</taxon>
        <taxon>Clostridia</taxon>
        <taxon>Eubacteriales</taxon>
        <taxon>Heliobacteriaceae</taxon>
        <taxon>Heliomicrobium</taxon>
    </lineage>
</organism>
<name>A0A845L876_9FIRM</name>
<dbReference type="Proteomes" id="UP000463470">
    <property type="component" value="Unassembled WGS sequence"/>
</dbReference>
<evidence type="ECO:0000313" key="4">
    <source>
        <dbReference type="Proteomes" id="UP000463470"/>
    </source>
</evidence>
<keyword evidence="1" id="KW-0472">Membrane</keyword>
<evidence type="ECO:0000256" key="1">
    <source>
        <dbReference type="SAM" id="Phobius"/>
    </source>
</evidence>
<sequence length="159" mass="17194">MDISATLLQGAQNAFYQVGKMALILIPIIVFLEILRDLHIVQQGSRLFAPLMRIFRLPGEAAVPIVVGLVFGILYGAGVLIQAGKDGSLNAKEMTVIGLFLSLNHAIIEDPLLFTMIGADYLLLQALRLVASVVITALFAMWLLPPLSVPVREVAQSNS</sequence>
<feature type="transmembrane region" description="Helical" evidence="1">
    <location>
        <begin position="61"/>
        <end position="83"/>
    </location>
</feature>
<evidence type="ECO:0000259" key="2">
    <source>
        <dbReference type="Pfam" id="PF07670"/>
    </source>
</evidence>
<evidence type="ECO:0000313" key="3">
    <source>
        <dbReference type="EMBL" id="MZP30830.1"/>
    </source>
</evidence>
<dbReference type="RefSeq" id="WP_161259351.1">
    <property type="nucleotide sequence ID" value="NZ_WXEY01000019.1"/>
</dbReference>
<keyword evidence="1" id="KW-1133">Transmembrane helix</keyword>
<dbReference type="InterPro" id="IPR011642">
    <property type="entry name" value="Gate_dom"/>
</dbReference>
<proteinExistence type="predicted"/>
<keyword evidence="4" id="KW-1185">Reference proteome</keyword>
<protein>
    <submittedName>
        <fullName evidence="3">Nucleoside recognition domain-containing protein</fullName>
    </submittedName>
</protein>
<dbReference type="Pfam" id="PF07670">
    <property type="entry name" value="Gate"/>
    <property type="match status" value="1"/>
</dbReference>
<feature type="domain" description="Nucleoside transporter/FeoB GTPase Gate" evidence="2">
    <location>
        <begin position="20"/>
        <end position="103"/>
    </location>
</feature>
<dbReference type="AlphaFoldDB" id="A0A845L876"/>
<accession>A0A845L876</accession>
<feature type="transmembrane region" description="Helical" evidence="1">
    <location>
        <begin position="14"/>
        <end position="35"/>
    </location>
</feature>
<reference evidence="3 4" key="1">
    <citation type="submission" date="2020-01" db="EMBL/GenBank/DDBJ databases">
        <title>Whole-genome sequence of Heliobacterium undosum DSM 13378.</title>
        <authorList>
            <person name="Kyndt J.A."/>
            <person name="Meyer T.E."/>
        </authorList>
    </citation>
    <scope>NUCLEOTIDE SEQUENCE [LARGE SCALE GENOMIC DNA]</scope>
    <source>
        <strain evidence="3 4">DSM 13378</strain>
    </source>
</reference>
<dbReference type="EMBL" id="WXEY01000019">
    <property type="protein sequence ID" value="MZP30830.1"/>
    <property type="molecule type" value="Genomic_DNA"/>
</dbReference>